<dbReference type="Pfam" id="PF00196">
    <property type="entry name" value="GerE"/>
    <property type="match status" value="1"/>
</dbReference>
<keyword evidence="6" id="KW-1185">Reference proteome</keyword>
<dbReference type="PROSITE" id="PS00622">
    <property type="entry name" value="HTH_LUXR_1"/>
    <property type="match status" value="1"/>
</dbReference>
<dbReference type="PANTHER" id="PTHR44688:SF25">
    <property type="entry name" value="HTH LUXR-TYPE DOMAIN-CONTAINING PROTEIN"/>
    <property type="match status" value="1"/>
</dbReference>
<dbReference type="GO" id="GO:0006355">
    <property type="term" value="P:regulation of DNA-templated transcription"/>
    <property type="evidence" value="ECO:0007669"/>
    <property type="project" value="InterPro"/>
</dbReference>
<dbReference type="Proteomes" id="UP000295680">
    <property type="component" value="Unassembled WGS sequence"/>
</dbReference>
<evidence type="ECO:0000256" key="3">
    <source>
        <dbReference type="ARBA" id="ARBA00023163"/>
    </source>
</evidence>
<dbReference type="SUPFAM" id="SSF46894">
    <property type="entry name" value="C-terminal effector domain of the bipartite response regulators"/>
    <property type="match status" value="1"/>
</dbReference>
<dbReference type="InterPro" id="IPR011006">
    <property type="entry name" value="CheY-like_superfamily"/>
</dbReference>
<dbReference type="PANTHER" id="PTHR44688">
    <property type="entry name" value="DNA-BINDING TRANSCRIPTIONAL ACTIVATOR DEVR_DOSR"/>
    <property type="match status" value="1"/>
</dbReference>
<reference evidence="5 6" key="1">
    <citation type="submission" date="2019-03" db="EMBL/GenBank/DDBJ databases">
        <title>Genomic Encyclopedia of Type Strains, Phase IV (KMG-IV): sequencing the most valuable type-strain genomes for metagenomic binning, comparative biology and taxonomic classification.</title>
        <authorList>
            <person name="Goeker M."/>
        </authorList>
    </citation>
    <scope>NUCLEOTIDE SEQUENCE [LARGE SCALE GENOMIC DNA]</scope>
    <source>
        <strain evidence="5 6">DSM 45934</strain>
    </source>
</reference>
<keyword evidence="1" id="KW-0805">Transcription regulation</keyword>
<dbReference type="PROSITE" id="PS50043">
    <property type="entry name" value="HTH_LUXR_2"/>
    <property type="match status" value="1"/>
</dbReference>
<dbReference type="InterPro" id="IPR016032">
    <property type="entry name" value="Sig_transdc_resp-reg_C-effctor"/>
</dbReference>
<organism evidence="5 6">
    <name type="scientific">Actinocrispum wychmicini</name>
    <dbReference type="NCBI Taxonomy" id="1213861"/>
    <lineage>
        <taxon>Bacteria</taxon>
        <taxon>Bacillati</taxon>
        <taxon>Actinomycetota</taxon>
        <taxon>Actinomycetes</taxon>
        <taxon>Pseudonocardiales</taxon>
        <taxon>Pseudonocardiaceae</taxon>
        <taxon>Actinocrispum</taxon>
    </lineage>
</organism>
<protein>
    <submittedName>
        <fullName evidence="5">DNA-binding NarL/FixJ family response regulator</fullName>
    </submittedName>
</protein>
<evidence type="ECO:0000259" key="4">
    <source>
        <dbReference type="PROSITE" id="PS50043"/>
    </source>
</evidence>
<dbReference type="Gene3D" id="3.40.50.2300">
    <property type="match status" value="1"/>
</dbReference>
<keyword evidence="3" id="KW-0804">Transcription</keyword>
<keyword evidence="2 5" id="KW-0238">DNA-binding</keyword>
<proteinExistence type="predicted"/>
<dbReference type="OrthoDB" id="3534994at2"/>
<evidence type="ECO:0000313" key="5">
    <source>
        <dbReference type="EMBL" id="TCO44797.1"/>
    </source>
</evidence>
<name>A0A4R2IJK6_9PSEU</name>
<evidence type="ECO:0000256" key="1">
    <source>
        <dbReference type="ARBA" id="ARBA00023015"/>
    </source>
</evidence>
<dbReference type="SUPFAM" id="SSF52172">
    <property type="entry name" value="CheY-like"/>
    <property type="match status" value="1"/>
</dbReference>
<sequence>MAAQGVGVAIVDGIPLFRDALAHQVSRANGMRLLGVAGRLDAVADPRARQNLDVLVIDSVLDPDGSFVHFIADADPNIAILALVREPLYSARYVRTALAAGAHGLIPRAAHPRQLIEAIGGTFRERRYLHPALEQFTDGPVPVQGGTPSELTRRELEVLRLMADGLQSKSIGAALFISTETVRTHTKNICRKLSARDRAHAVANGFRTGLLVPTEDTQRKKPRPLMVPA</sequence>
<dbReference type="AlphaFoldDB" id="A0A4R2IJK6"/>
<dbReference type="EMBL" id="SLWS01000022">
    <property type="protein sequence ID" value="TCO44797.1"/>
    <property type="molecule type" value="Genomic_DNA"/>
</dbReference>
<dbReference type="CDD" id="cd06170">
    <property type="entry name" value="LuxR_C_like"/>
    <property type="match status" value="1"/>
</dbReference>
<feature type="domain" description="HTH luxR-type" evidence="4">
    <location>
        <begin position="144"/>
        <end position="209"/>
    </location>
</feature>
<gene>
    <name evidence="5" type="ORF">EV192_12254</name>
</gene>
<dbReference type="GO" id="GO:0003677">
    <property type="term" value="F:DNA binding"/>
    <property type="evidence" value="ECO:0007669"/>
    <property type="project" value="UniProtKB-KW"/>
</dbReference>
<dbReference type="InterPro" id="IPR000792">
    <property type="entry name" value="Tscrpt_reg_LuxR_C"/>
</dbReference>
<dbReference type="SMART" id="SM00421">
    <property type="entry name" value="HTH_LUXR"/>
    <property type="match status" value="1"/>
</dbReference>
<accession>A0A4R2IJK6</accession>
<dbReference type="RefSeq" id="WP_132126297.1">
    <property type="nucleotide sequence ID" value="NZ_SLWS01000022.1"/>
</dbReference>
<evidence type="ECO:0000256" key="2">
    <source>
        <dbReference type="ARBA" id="ARBA00023125"/>
    </source>
</evidence>
<comment type="caution">
    <text evidence="5">The sequence shown here is derived from an EMBL/GenBank/DDBJ whole genome shotgun (WGS) entry which is preliminary data.</text>
</comment>
<evidence type="ECO:0000313" key="6">
    <source>
        <dbReference type="Proteomes" id="UP000295680"/>
    </source>
</evidence>
<dbReference type="PRINTS" id="PR00038">
    <property type="entry name" value="HTHLUXR"/>
</dbReference>